<name>A0AC35TYX8_9BILA</name>
<sequence length="598" mass="68637">MIKDMMRKWNLELIRKDFAVPRNIKIRQGVYQGDSWLPLIFILVTAGIVDTLKNDAELGRLTRSKHRIIAFMDDLKAHSPNLDGLKRMTTLIEEGAAELCLKLNKKKCGYYTREEEPEEMDAEEDRQFLPKVREGYKYLGLIQLEKDIPEANFKRMEEKYLERTTAILGSKLTTNQKRKLYNCCPSWYLCHREIDLAVRKIAVCENIKNKPTASARFYLPESVGGLAFRPLEVETCIQYIRRYVYLMSKDEVKEAKKIYMAMDKKGWRSPISDFKHVAKKYGLTDPKVEKKKEIDFRAVCKDLIEEVKKADLKTKKEDWIKAMSYPKLVLSLEDTISFPAVKSVNLDSSKLSLINASAEEQVFFKGKKMSTGVGTDGKCRFGCGVDETNYHVTTACRRSALITRHDMVVWNILKLLRRKFGPPEKGPPKSLQVGQAALDEDYANFKIRAGAPMLMDKKIKSNKPDIVIFRKEPKLAVVLEVSIPALKNYNLQKDIKLTKYTKNSVLDINMDNVRTVTRDQNFCEILEATQHCRALFCPVIIGTYGEFLESENAGLYKTFGELGVTEKEVERLKETLCLSVITSTTRMILKHLKAPETD</sequence>
<reference evidence="2" key="1">
    <citation type="submission" date="2016-11" db="UniProtKB">
        <authorList>
            <consortium name="WormBaseParasite"/>
        </authorList>
    </citation>
    <scope>IDENTIFICATION</scope>
    <source>
        <strain evidence="2">KR3021</strain>
    </source>
</reference>
<dbReference type="Proteomes" id="UP000095286">
    <property type="component" value="Unplaced"/>
</dbReference>
<proteinExistence type="predicted"/>
<evidence type="ECO:0000313" key="1">
    <source>
        <dbReference type="Proteomes" id="UP000095286"/>
    </source>
</evidence>
<evidence type="ECO:0000313" key="2">
    <source>
        <dbReference type="WBParaSite" id="RSKR_0000531800.1"/>
    </source>
</evidence>
<accession>A0AC35TYX8</accession>
<protein>
    <submittedName>
        <fullName evidence="2">Reverse transcriptase domain-containing protein</fullName>
    </submittedName>
</protein>
<dbReference type="WBParaSite" id="RSKR_0000531800.1">
    <property type="protein sequence ID" value="RSKR_0000531800.1"/>
    <property type="gene ID" value="RSKR_0000531800"/>
</dbReference>
<organism evidence="1 2">
    <name type="scientific">Rhabditophanes sp. KR3021</name>
    <dbReference type="NCBI Taxonomy" id="114890"/>
    <lineage>
        <taxon>Eukaryota</taxon>
        <taxon>Metazoa</taxon>
        <taxon>Ecdysozoa</taxon>
        <taxon>Nematoda</taxon>
        <taxon>Chromadorea</taxon>
        <taxon>Rhabditida</taxon>
        <taxon>Tylenchina</taxon>
        <taxon>Panagrolaimomorpha</taxon>
        <taxon>Strongyloidoidea</taxon>
        <taxon>Alloionematidae</taxon>
        <taxon>Rhabditophanes</taxon>
    </lineage>
</organism>